<dbReference type="Pfam" id="PF00583">
    <property type="entry name" value="Acetyltransf_1"/>
    <property type="match status" value="1"/>
</dbReference>
<reference evidence="3" key="1">
    <citation type="journal article" date="2019" name="Int. J. Syst. Evol. Microbiol.">
        <title>The Global Catalogue of Microorganisms (GCM) 10K type strain sequencing project: providing services to taxonomists for standard genome sequencing and annotation.</title>
        <authorList>
            <consortium name="The Broad Institute Genomics Platform"/>
            <consortium name="The Broad Institute Genome Sequencing Center for Infectious Disease"/>
            <person name="Wu L."/>
            <person name="Ma J."/>
        </authorList>
    </citation>
    <scope>NUCLEOTIDE SEQUENCE [LARGE SCALE GENOMIC DNA]</scope>
    <source>
        <strain evidence="3">JCM 17250</strain>
    </source>
</reference>
<protein>
    <recommendedName>
        <fullName evidence="1">N-acetyltransferase domain-containing protein</fullName>
    </recommendedName>
</protein>
<dbReference type="SUPFAM" id="SSF55729">
    <property type="entry name" value="Acyl-CoA N-acyltransferases (Nat)"/>
    <property type="match status" value="1"/>
</dbReference>
<dbReference type="PANTHER" id="PTHR43617">
    <property type="entry name" value="L-AMINO ACID N-ACETYLTRANSFERASE"/>
    <property type="match status" value="1"/>
</dbReference>
<feature type="domain" description="N-acetyltransferase" evidence="1">
    <location>
        <begin position="3"/>
        <end position="199"/>
    </location>
</feature>
<accession>A0ABP7VVL4</accession>
<keyword evidence="3" id="KW-1185">Reference proteome</keyword>
<dbReference type="RefSeq" id="WP_344912859.1">
    <property type="nucleotide sequence ID" value="NZ_BAABDL010000116.1"/>
</dbReference>
<dbReference type="CDD" id="cd04301">
    <property type="entry name" value="NAT_SF"/>
    <property type="match status" value="1"/>
</dbReference>
<gene>
    <name evidence="2" type="ORF">GCM10022410_20450</name>
</gene>
<dbReference type="PANTHER" id="PTHR43617:SF38">
    <property type="entry name" value="N-ACETYLTRANSFERASE DOMAIN-CONTAINING PROTEIN"/>
    <property type="match status" value="1"/>
</dbReference>
<name>A0ABP7VVL4_9BACI</name>
<dbReference type="PROSITE" id="PS51186">
    <property type="entry name" value="GNAT"/>
    <property type="match status" value="1"/>
</dbReference>
<evidence type="ECO:0000313" key="2">
    <source>
        <dbReference type="EMBL" id="GAA4075419.1"/>
    </source>
</evidence>
<evidence type="ECO:0000313" key="3">
    <source>
        <dbReference type="Proteomes" id="UP001501734"/>
    </source>
</evidence>
<dbReference type="InterPro" id="IPR000182">
    <property type="entry name" value="GNAT_dom"/>
</dbReference>
<sequence>MEMMITLKTISDSRQYPQLVKWYYQANPISYELGYGRFANKIITAQLANQSPLMRNNFLQGIFIHEKLVGFLITYPTDKSRQIDQKSYEFLKRHMSRLSYLRKIRFYQKVAQILNIALAEDSYYLHSLVIDPAYQGQGIGTAVIKKLLSRYEKLSLYVNDQNTRAVQFYLKNGFKIVHHGQIRYQNIFYGEYLMHHEVNIK</sequence>
<proteinExistence type="predicted"/>
<dbReference type="InterPro" id="IPR016181">
    <property type="entry name" value="Acyl_CoA_acyltransferase"/>
</dbReference>
<evidence type="ECO:0000259" key="1">
    <source>
        <dbReference type="PROSITE" id="PS51186"/>
    </source>
</evidence>
<comment type="caution">
    <text evidence="2">The sequence shown here is derived from an EMBL/GenBank/DDBJ whole genome shotgun (WGS) entry which is preliminary data.</text>
</comment>
<dbReference type="InterPro" id="IPR050276">
    <property type="entry name" value="MshD_Acetyltransferase"/>
</dbReference>
<organism evidence="2 3">
    <name type="scientific">Amphibacillus indicireducens</name>
    <dbReference type="NCBI Taxonomy" id="1076330"/>
    <lineage>
        <taxon>Bacteria</taxon>
        <taxon>Bacillati</taxon>
        <taxon>Bacillota</taxon>
        <taxon>Bacilli</taxon>
        <taxon>Bacillales</taxon>
        <taxon>Bacillaceae</taxon>
        <taxon>Amphibacillus</taxon>
    </lineage>
</organism>
<dbReference type="Proteomes" id="UP001501734">
    <property type="component" value="Unassembled WGS sequence"/>
</dbReference>
<dbReference type="EMBL" id="BAABDL010000116">
    <property type="protein sequence ID" value="GAA4075419.1"/>
    <property type="molecule type" value="Genomic_DNA"/>
</dbReference>
<dbReference type="Gene3D" id="3.40.630.30">
    <property type="match status" value="1"/>
</dbReference>